<dbReference type="InterPro" id="IPR036397">
    <property type="entry name" value="RNaseH_sf"/>
</dbReference>
<dbReference type="GeneID" id="130467403"/>
<dbReference type="SUPFAM" id="SSF56672">
    <property type="entry name" value="DNA/RNA polymerases"/>
    <property type="match status" value="1"/>
</dbReference>
<dbReference type="CDD" id="cd01650">
    <property type="entry name" value="RT_nLTR_like"/>
    <property type="match status" value="1"/>
</dbReference>
<dbReference type="PANTHER" id="PTHR33116">
    <property type="entry name" value="REVERSE TRANSCRIPTASE ZINC-BINDING DOMAIN-CONTAINING PROTEIN-RELATED-RELATED"/>
    <property type="match status" value="1"/>
</dbReference>
<dbReference type="CDD" id="cd06222">
    <property type="entry name" value="RNase_H_like"/>
    <property type="match status" value="1"/>
</dbReference>
<evidence type="ECO:0000313" key="2">
    <source>
        <dbReference type="Proteomes" id="UP000813463"/>
    </source>
</evidence>
<dbReference type="SUPFAM" id="SSF56219">
    <property type="entry name" value="DNase I-like"/>
    <property type="match status" value="1"/>
</dbReference>
<reference evidence="3" key="2">
    <citation type="submission" date="2025-08" db="UniProtKB">
        <authorList>
            <consortium name="RefSeq"/>
        </authorList>
    </citation>
    <scope>IDENTIFICATION</scope>
    <source>
        <tissue evidence="3">Leaf</tissue>
    </source>
</reference>
<sequence length="1249" mass="143072">MLQILNSYPKCLVLGDFNQLEFFSDKLGGSSTIQGWDDFVNWRISSQLLDIPYSGPKFTWTNKREEPHLILERLDRGYMTNDWFMSFPDTKISNQPFIASDHAAIVLDTEGIPTRKNRPYQIENWCLEFTEICDLIDRTWRIPCQGSPMFTLSRKLVLLRLKIRGWCLRNKKLWGVNWRELNDNLSTTGLMVKTITQGGTYIEKVDEAYSTAAIKVKFWKQRIKERWVKEGDLPTKLLYSRVKARQKKNEVLTLKNHAGQWTEGQDQVQDLVVQSLKQVFISDQDLPPDDELDMVLRELDLPQISQGNVSMLERPFSYTDIKTAMFAMDSSKYPGPDGYTTGFFKLHWEKVGKSVCDAVNSFLTTGFLLKEWNHSLLVMIPKCEMPEEVGHLRPISLCNTIYKCASKCLVLRMKLVLPAIISPSQHAFISGRFMTDNVLLSHELIDKINHRKRGKGYLAPVKMDMSKAYDRVYWIFLLKVLRAYGFPNHWIHLIHQCISTVSYKVLINGCTSDQFRPKCGIRQEDPLSPFLFLFCMEMFSRMLQMGSDLFSFQGINITRGSPKISHIFFADDALLFFKADRGSCSNITNIVNRFCRISGQQLNLQKSHFKLSPNTPELEQQGFRSILNMQMVQNFGPHLGVPIDLTGKRHTNFQSIVDKVVAKVSSWNSVCLSQTQKLILINFVLVAMASHVLSCMEIPLSISYKIDSILARFFWAKGPNTGMHWVNRKIIQLPKGLEGLGVRNMATLNKSLLMRQAWCVIKNPQSLLGKAFFRKFPSSLKGVPSTISGNRFSWGMRGIGRATNLLLQGCDWKIGNGKTVVAGRDRWVKDRVPVFKSSVTLQNARNWKVNHFILPNGPGWDLDRVNSCFEFDDARQIVEMELPAGDSADFLYWRFHKSGKFTVKTAYAMLAMEDYGQNPYHPHQDFFKILWALKILPKWKLFLWKLLHNSIATKVNLGRRGTQLEVTCDYCQNGNEDSQHLFRFCDLARQVWRSGLLTIHSEHNEDQSFIDWFLYYIRLFQCQDGKNSQRTVYFITTMWALWISRNNRVFKSTQAGVSGVLSIITEGLKQQGILCTHTSSLRFLHPPERDPIYPPGFFRKIIADSGMVGSISVIQVDGSWHKNSRIAGMSWYWECDNLTVDGILGGACVGTAESALHTEVVACLMALRWCVQATLENVTILINSQRLVEMLQIGASIDVHLLWTVEEILRLGTTFNWCSIQKVDRHQVQKAHELATGVASTSLSFCNFP</sequence>
<dbReference type="RefSeq" id="XP_056691883.1">
    <property type="nucleotide sequence ID" value="XM_056835905.1"/>
</dbReference>
<feature type="domain" description="Reverse transcriptase" evidence="1">
    <location>
        <begin position="361"/>
        <end position="643"/>
    </location>
</feature>
<dbReference type="InterPro" id="IPR043502">
    <property type="entry name" value="DNA/RNA_pol_sf"/>
</dbReference>
<accession>A0ABM3R8E6</accession>
<reference evidence="2" key="1">
    <citation type="journal article" date="2021" name="Nat. Commun.">
        <title>Genomic analyses provide insights into spinach domestication and the genetic basis of agronomic traits.</title>
        <authorList>
            <person name="Cai X."/>
            <person name="Sun X."/>
            <person name="Xu C."/>
            <person name="Sun H."/>
            <person name="Wang X."/>
            <person name="Ge C."/>
            <person name="Zhang Z."/>
            <person name="Wang Q."/>
            <person name="Fei Z."/>
            <person name="Jiao C."/>
            <person name="Wang Q."/>
        </authorList>
    </citation>
    <scope>NUCLEOTIDE SEQUENCE [LARGE SCALE GENOMIC DNA]</scope>
    <source>
        <strain evidence="2">cv. Varoflay</strain>
    </source>
</reference>
<dbReference type="Gene3D" id="3.60.10.10">
    <property type="entry name" value="Endonuclease/exonuclease/phosphatase"/>
    <property type="match status" value="1"/>
</dbReference>
<keyword evidence="2" id="KW-1185">Reference proteome</keyword>
<dbReference type="Pfam" id="PF13966">
    <property type="entry name" value="zf-RVT"/>
    <property type="match status" value="1"/>
</dbReference>
<proteinExistence type="predicted"/>
<dbReference type="InterPro" id="IPR012337">
    <property type="entry name" value="RNaseH-like_sf"/>
</dbReference>
<dbReference type="Pfam" id="PF13456">
    <property type="entry name" value="RVT_3"/>
    <property type="match status" value="1"/>
</dbReference>
<dbReference type="Gene3D" id="3.30.420.10">
    <property type="entry name" value="Ribonuclease H-like superfamily/Ribonuclease H"/>
    <property type="match status" value="1"/>
</dbReference>
<dbReference type="Pfam" id="PF00078">
    <property type="entry name" value="RVT_1"/>
    <property type="match status" value="1"/>
</dbReference>
<dbReference type="Proteomes" id="UP000813463">
    <property type="component" value="Chromosome 2"/>
</dbReference>
<dbReference type="SUPFAM" id="SSF53098">
    <property type="entry name" value="Ribonuclease H-like"/>
    <property type="match status" value="1"/>
</dbReference>
<dbReference type="InterPro" id="IPR044730">
    <property type="entry name" value="RNase_H-like_dom_plant"/>
</dbReference>
<dbReference type="PANTHER" id="PTHR33116:SF78">
    <property type="entry name" value="OS12G0587133 PROTEIN"/>
    <property type="match status" value="1"/>
</dbReference>
<evidence type="ECO:0000313" key="3">
    <source>
        <dbReference type="RefSeq" id="XP_056691883.1"/>
    </source>
</evidence>
<protein>
    <recommendedName>
        <fullName evidence="1">Reverse transcriptase domain-containing protein</fullName>
    </recommendedName>
</protein>
<organism evidence="2 3">
    <name type="scientific">Spinacia oleracea</name>
    <name type="common">Spinach</name>
    <dbReference type="NCBI Taxonomy" id="3562"/>
    <lineage>
        <taxon>Eukaryota</taxon>
        <taxon>Viridiplantae</taxon>
        <taxon>Streptophyta</taxon>
        <taxon>Embryophyta</taxon>
        <taxon>Tracheophyta</taxon>
        <taxon>Spermatophyta</taxon>
        <taxon>Magnoliopsida</taxon>
        <taxon>eudicotyledons</taxon>
        <taxon>Gunneridae</taxon>
        <taxon>Pentapetalae</taxon>
        <taxon>Caryophyllales</taxon>
        <taxon>Chenopodiaceae</taxon>
        <taxon>Chenopodioideae</taxon>
        <taxon>Anserineae</taxon>
        <taxon>Spinacia</taxon>
    </lineage>
</organism>
<dbReference type="InterPro" id="IPR002156">
    <property type="entry name" value="RNaseH_domain"/>
</dbReference>
<dbReference type="InterPro" id="IPR026960">
    <property type="entry name" value="RVT-Znf"/>
</dbReference>
<dbReference type="InterPro" id="IPR036691">
    <property type="entry name" value="Endo/exonu/phosph_ase_sf"/>
</dbReference>
<name>A0ABM3R8E6_SPIOL</name>
<evidence type="ECO:0000259" key="1">
    <source>
        <dbReference type="PROSITE" id="PS50878"/>
    </source>
</evidence>
<gene>
    <name evidence="3" type="primary">LOC130467403</name>
</gene>
<dbReference type="InterPro" id="IPR000477">
    <property type="entry name" value="RT_dom"/>
</dbReference>
<dbReference type="PROSITE" id="PS50878">
    <property type="entry name" value="RT_POL"/>
    <property type="match status" value="1"/>
</dbReference>